<proteinExistence type="predicted"/>
<evidence type="ECO:0000313" key="2">
    <source>
        <dbReference type="EMBL" id="NRF69524.1"/>
    </source>
</evidence>
<organism evidence="2 3">
    <name type="scientific">Pseudaquabacterium terrae</name>
    <dbReference type="NCBI Taxonomy" id="2732868"/>
    <lineage>
        <taxon>Bacteria</taxon>
        <taxon>Pseudomonadati</taxon>
        <taxon>Pseudomonadota</taxon>
        <taxon>Betaproteobacteria</taxon>
        <taxon>Burkholderiales</taxon>
        <taxon>Sphaerotilaceae</taxon>
        <taxon>Pseudaquabacterium</taxon>
    </lineage>
</organism>
<dbReference type="RefSeq" id="WP_173126566.1">
    <property type="nucleotide sequence ID" value="NZ_JABRWJ010000006.1"/>
</dbReference>
<keyword evidence="3" id="KW-1185">Reference proteome</keyword>
<comment type="caution">
    <text evidence="2">The sequence shown here is derived from an EMBL/GenBank/DDBJ whole genome shotgun (WGS) entry which is preliminary data.</text>
</comment>
<dbReference type="InterPro" id="IPR044922">
    <property type="entry name" value="DUF2063_N_sf"/>
</dbReference>
<dbReference type="InterPro" id="IPR018640">
    <property type="entry name" value="DUF2063"/>
</dbReference>
<keyword evidence="2" id="KW-0238">DNA-binding</keyword>
<sequence length="270" mass="28850">MNALREQQRAFAAAVADGADAGALLANDPRGGPPALSAYRYAYAARLAEALRDNFEVLARALGDEGFDALARAYIAAHPSTEPSIRWFGHRLADFMAAALDADDGLVPHPALVDCAHMDWALRAAFDAADAAVLERSALAAVAPDAWPGLRFTVHPSVQLVALHWAIEPAWRLLREADPDSGDEPDLPPPQAAPHRLLAWRQGTETLWRSLPDDEATLLQALVDGADFATLCETAATLQDDDEAAPARAVTLLAQWLDEGLLSTVSVPDA</sequence>
<name>A0ABX2ELQ0_9BURK</name>
<evidence type="ECO:0000259" key="1">
    <source>
        <dbReference type="Pfam" id="PF09836"/>
    </source>
</evidence>
<dbReference type="EMBL" id="JABRWJ010000006">
    <property type="protein sequence ID" value="NRF69524.1"/>
    <property type="molecule type" value="Genomic_DNA"/>
</dbReference>
<gene>
    <name evidence="2" type="ORF">HLB44_21200</name>
</gene>
<dbReference type="Gene3D" id="1.10.150.690">
    <property type="entry name" value="DUF2063"/>
    <property type="match status" value="1"/>
</dbReference>
<dbReference type="Pfam" id="PF09836">
    <property type="entry name" value="DUF2063"/>
    <property type="match status" value="1"/>
</dbReference>
<protein>
    <submittedName>
        <fullName evidence="2">DNA-binding domain-containing protein</fullName>
    </submittedName>
</protein>
<accession>A0ABX2ELQ0</accession>
<feature type="domain" description="Putative DNA-binding" evidence="1">
    <location>
        <begin position="6"/>
        <end position="96"/>
    </location>
</feature>
<reference evidence="2 3" key="1">
    <citation type="submission" date="2020-05" db="EMBL/GenBank/DDBJ databases">
        <title>Aquincola sp. isolate from soil.</title>
        <authorList>
            <person name="Han J."/>
            <person name="Kim D.-U."/>
        </authorList>
    </citation>
    <scope>NUCLEOTIDE SEQUENCE [LARGE SCALE GENOMIC DNA]</scope>
    <source>
        <strain evidence="2 3">S2</strain>
    </source>
</reference>
<dbReference type="Proteomes" id="UP000737171">
    <property type="component" value="Unassembled WGS sequence"/>
</dbReference>
<evidence type="ECO:0000313" key="3">
    <source>
        <dbReference type="Proteomes" id="UP000737171"/>
    </source>
</evidence>
<dbReference type="GO" id="GO:0003677">
    <property type="term" value="F:DNA binding"/>
    <property type="evidence" value="ECO:0007669"/>
    <property type="project" value="UniProtKB-KW"/>
</dbReference>